<sequence length="51" mass="5421">MGICCLRGTIVIPPKANPRVMTIKGFDPGYGEICLDSSPLDKNSPGVQDCI</sequence>
<dbReference type="EMBL" id="PKSL01000008">
    <property type="protein sequence ID" value="POW16359.1"/>
    <property type="molecule type" value="Genomic_DNA"/>
</dbReference>
<evidence type="ECO:0000313" key="2">
    <source>
        <dbReference type="Proteomes" id="UP000239156"/>
    </source>
</evidence>
<organism evidence="1 2">
    <name type="scientific">Puccinia striiformis</name>
    <dbReference type="NCBI Taxonomy" id="27350"/>
    <lineage>
        <taxon>Eukaryota</taxon>
        <taxon>Fungi</taxon>
        <taxon>Dikarya</taxon>
        <taxon>Basidiomycota</taxon>
        <taxon>Pucciniomycotina</taxon>
        <taxon>Pucciniomycetes</taxon>
        <taxon>Pucciniales</taxon>
        <taxon>Pucciniaceae</taxon>
        <taxon>Puccinia</taxon>
    </lineage>
</organism>
<comment type="caution">
    <text evidence="1">The sequence shown here is derived from an EMBL/GenBank/DDBJ whole genome shotgun (WGS) entry which is preliminary data.</text>
</comment>
<reference evidence="1" key="1">
    <citation type="submission" date="2017-12" db="EMBL/GenBank/DDBJ databases">
        <title>Gene loss provides genomic basis for host adaptation in cereal stripe rust fungi.</title>
        <authorList>
            <person name="Xia C."/>
        </authorList>
    </citation>
    <scope>NUCLEOTIDE SEQUENCE [LARGE SCALE GENOMIC DNA]</scope>
    <source>
        <strain evidence="1">93-210</strain>
    </source>
</reference>
<evidence type="ECO:0000313" key="1">
    <source>
        <dbReference type="EMBL" id="POW16359.1"/>
    </source>
</evidence>
<proteinExistence type="predicted"/>
<dbReference type="Proteomes" id="UP000239156">
    <property type="component" value="Unassembled WGS sequence"/>
</dbReference>
<gene>
    <name evidence="1" type="ORF">PSTT_01378</name>
</gene>
<keyword evidence="2" id="KW-1185">Reference proteome</keyword>
<name>A0A2S4W3P5_9BASI</name>
<accession>A0A2S4W3P5</accession>
<protein>
    <submittedName>
        <fullName evidence="1">Uncharacterized protein</fullName>
    </submittedName>
</protein>
<dbReference type="VEuPathDB" id="FungiDB:PSTT_01378"/>
<dbReference type="AlphaFoldDB" id="A0A2S4W3P5"/>